<accession>A0AA36APV2</accession>
<sequence length="405" mass="47939">MAKSILRWFLMTRIVLCLATNFNVLSFDYIQRFKKPVELGKCAYRYVTLRGKQQVFRQDCAFYEMGTSKFEASNTNDSFIVSLNEENLLTHINLCDGDAASYMGLLYEGECLAVEIGNMITFNQSTYIRAFVENYRTGIDELTVDWSPFEGFTHYYKQVYYLQKRSYGTYELIIAQMTFENNNQRNAAQNLVLTPPLLSDQMEVINEAVGTPQHIRLIRVSTAEYIQKFKDYNAENFPEVLYQIRSYENDVRRMRKMVKEDKSKHHLEYEFHPFANAVPEKSLTTRSRRLWENVTQMEIQTGKAISEAEHATERCKRKKKKLRFCQKIEKIAKGLKRLHRQLHNVRSRWYYLNSTKLVNVTSNRSLRYDHLMKAFENILHTCDNSKPHKKRRKHRRKSISSENPK</sequence>
<gene>
    <name evidence="3" type="ORF">OCTVUL_1B006660</name>
</gene>
<evidence type="ECO:0000313" key="3">
    <source>
        <dbReference type="EMBL" id="CAI9720091.1"/>
    </source>
</evidence>
<evidence type="ECO:0000256" key="1">
    <source>
        <dbReference type="SAM" id="MobiDB-lite"/>
    </source>
</evidence>
<feature type="chain" id="PRO_5041359287" evidence="2">
    <location>
        <begin position="20"/>
        <end position="405"/>
    </location>
</feature>
<dbReference type="EMBL" id="OX597816">
    <property type="protein sequence ID" value="CAI9720091.1"/>
    <property type="molecule type" value="Genomic_DNA"/>
</dbReference>
<evidence type="ECO:0000313" key="4">
    <source>
        <dbReference type="Proteomes" id="UP001162480"/>
    </source>
</evidence>
<proteinExistence type="predicted"/>
<feature type="compositionally biased region" description="Basic residues" evidence="1">
    <location>
        <begin position="387"/>
        <end position="398"/>
    </location>
</feature>
<reference evidence="3" key="1">
    <citation type="submission" date="2023-08" db="EMBL/GenBank/DDBJ databases">
        <authorList>
            <person name="Alioto T."/>
            <person name="Alioto T."/>
            <person name="Gomez Garrido J."/>
        </authorList>
    </citation>
    <scope>NUCLEOTIDE SEQUENCE</scope>
</reference>
<evidence type="ECO:0000256" key="2">
    <source>
        <dbReference type="SAM" id="SignalP"/>
    </source>
</evidence>
<organism evidence="3 4">
    <name type="scientific">Octopus vulgaris</name>
    <name type="common">Common octopus</name>
    <dbReference type="NCBI Taxonomy" id="6645"/>
    <lineage>
        <taxon>Eukaryota</taxon>
        <taxon>Metazoa</taxon>
        <taxon>Spiralia</taxon>
        <taxon>Lophotrochozoa</taxon>
        <taxon>Mollusca</taxon>
        <taxon>Cephalopoda</taxon>
        <taxon>Coleoidea</taxon>
        <taxon>Octopodiformes</taxon>
        <taxon>Octopoda</taxon>
        <taxon>Incirrata</taxon>
        <taxon>Octopodidae</taxon>
        <taxon>Octopus</taxon>
    </lineage>
</organism>
<feature type="region of interest" description="Disordered" evidence="1">
    <location>
        <begin position="383"/>
        <end position="405"/>
    </location>
</feature>
<dbReference type="AlphaFoldDB" id="A0AA36APV2"/>
<keyword evidence="2" id="KW-0732">Signal</keyword>
<keyword evidence="4" id="KW-1185">Reference proteome</keyword>
<name>A0AA36APV2_OCTVU</name>
<dbReference type="Proteomes" id="UP001162480">
    <property type="component" value="Chromosome 3"/>
</dbReference>
<protein>
    <submittedName>
        <fullName evidence="3">Uncharacterized protein</fullName>
    </submittedName>
</protein>
<feature type="signal peptide" evidence="2">
    <location>
        <begin position="1"/>
        <end position="19"/>
    </location>
</feature>